<reference evidence="1" key="1">
    <citation type="journal article" date="2014" name="Front. Microbiol.">
        <title>High frequency of phylogenetically diverse reductive dehalogenase-homologous genes in deep subseafloor sedimentary metagenomes.</title>
        <authorList>
            <person name="Kawai M."/>
            <person name="Futagami T."/>
            <person name="Toyoda A."/>
            <person name="Takaki Y."/>
            <person name="Nishi S."/>
            <person name="Hori S."/>
            <person name="Arai W."/>
            <person name="Tsubouchi T."/>
            <person name="Morono Y."/>
            <person name="Uchiyama I."/>
            <person name="Ito T."/>
            <person name="Fujiyama A."/>
            <person name="Inagaki F."/>
            <person name="Takami H."/>
        </authorList>
    </citation>
    <scope>NUCLEOTIDE SEQUENCE</scope>
    <source>
        <strain evidence="1">Expedition CK06-06</strain>
    </source>
</reference>
<sequence length="49" mass="5131">VEVEGLPLALCLLILSLCPSPLADCSLIRAEFRSELAGAVDDTIDAFAV</sequence>
<name>X1UMS7_9ZZZZ</name>
<dbReference type="EMBL" id="BARW01034302">
    <property type="protein sequence ID" value="GAJ04892.1"/>
    <property type="molecule type" value="Genomic_DNA"/>
</dbReference>
<gene>
    <name evidence="1" type="ORF">S12H4_53793</name>
</gene>
<organism evidence="1">
    <name type="scientific">marine sediment metagenome</name>
    <dbReference type="NCBI Taxonomy" id="412755"/>
    <lineage>
        <taxon>unclassified sequences</taxon>
        <taxon>metagenomes</taxon>
        <taxon>ecological metagenomes</taxon>
    </lineage>
</organism>
<comment type="caution">
    <text evidence="1">The sequence shown here is derived from an EMBL/GenBank/DDBJ whole genome shotgun (WGS) entry which is preliminary data.</text>
</comment>
<protein>
    <submittedName>
        <fullName evidence="1">Uncharacterized protein</fullName>
    </submittedName>
</protein>
<feature type="non-terminal residue" evidence="1">
    <location>
        <position position="1"/>
    </location>
</feature>
<proteinExistence type="predicted"/>
<evidence type="ECO:0000313" key="1">
    <source>
        <dbReference type="EMBL" id="GAJ04892.1"/>
    </source>
</evidence>
<accession>X1UMS7</accession>
<dbReference type="AlphaFoldDB" id="X1UMS7"/>